<name>A0ABT3W446_9PROT</name>
<sequence>MSALTSLRATASSFGGDALENWAIQRAARQWGIFTDARTPPTRGWQTTATKLLGNDVTTLFGKGPKRVLSAAHVSSLKVEEQSSICTAPQENTSFTSYNKVAAPYTATIRMICDGSETGNLAENLLPGFLRGALGVGPDAVKSDFVNTLVKLVKDTNLYFVVTPERNYPNANITGYSFTRTSDGTADYIVADITLHEVRQSNTFPLLVSSHPSGAPTQNTGRTALNPVRP</sequence>
<evidence type="ECO:0000313" key="3">
    <source>
        <dbReference type="EMBL" id="MCX5613636.1"/>
    </source>
</evidence>
<reference evidence="3 4" key="1">
    <citation type="submission" date="2022-07" db="EMBL/GenBank/DDBJ databases">
        <title>Bombella genomes.</title>
        <authorList>
            <person name="Harer L."/>
            <person name="Styblova S."/>
            <person name="Ehrmann M."/>
        </authorList>
    </citation>
    <scope>NUCLEOTIDE SEQUENCE [LARGE SCALE GENOMIC DNA]</scope>
    <source>
        <strain evidence="3 4">TMW 2.2558</strain>
    </source>
</reference>
<dbReference type="Proteomes" id="UP001165648">
    <property type="component" value="Unassembled WGS sequence"/>
</dbReference>
<gene>
    <name evidence="3" type="ORF">NQF64_00020</name>
</gene>
<feature type="region of interest" description="Disordered" evidence="1">
    <location>
        <begin position="208"/>
        <end position="230"/>
    </location>
</feature>
<proteinExistence type="predicted"/>
<organism evidence="3 4">
    <name type="scientific">Bombella saccharophila</name>
    <dbReference type="NCBI Taxonomy" id="2967338"/>
    <lineage>
        <taxon>Bacteria</taxon>
        <taxon>Pseudomonadati</taxon>
        <taxon>Pseudomonadota</taxon>
        <taxon>Alphaproteobacteria</taxon>
        <taxon>Acetobacterales</taxon>
        <taxon>Acetobacteraceae</taxon>
        <taxon>Bombella</taxon>
    </lineage>
</organism>
<accession>A0ABT3W446</accession>
<evidence type="ECO:0000256" key="1">
    <source>
        <dbReference type="SAM" id="MobiDB-lite"/>
    </source>
</evidence>
<evidence type="ECO:0000313" key="4">
    <source>
        <dbReference type="Proteomes" id="UP001165648"/>
    </source>
</evidence>
<feature type="compositionally biased region" description="Polar residues" evidence="1">
    <location>
        <begin position="208"/>
        <end position="223"/>
    </location>
</feature>
<keyword evidence="4" id="KW-1185">Reference proteome</keyword>
<dbReference type="Pfam" id="PF21821">
    <property type="entry name" value="Dit_like"/>
    <property type="match status" value="1"/>
</dbReference>
<protein>
    <recommendedName>
        <fullName evidence="2">Dit-like phage tail protein N-terminal domain-containing protein</fullName>
    </recommendedName>
</protein>
<dbReference type="InterPro" id="IPR048494">
    <property type="entry name" value="Dit-like_N"/>
</dbReference>
<feature type="domain" description="Dit-like phage tail protein N-terminal" evidence="2">
    <location>
        <begin position="75"/>
        <end position="203"/>
    </location>
</feature>
<dbReference type="RefSeq" id="WP_266106085.1">
    <property type="nucleotide sequence ID" value="NZ_JANIDW010000001.1"/>
</dbReference>
<comment type="caution">
    <text evidence="3">The sequence shown here is derived from an EMBL/GenBank/DDBJ whole genome shotgun (WGS) entry which is preliminary data.</text>
</comment>
<dbReference type="EMBL" id="JANIDW010000001">
    <property type="protein sequence ID" value="MCX5613636.1"/>
    <property type="molecule type" value="Genomic_DNA"/>
</dbReference>
<evidence type="ECO:0000259" key="2">
    <source>
        <dbReference type="Pfam" id="PF21821"/>
    </source>
</evidence>